<evidence type="ECO:0000313" key="2">
    <source>
        <dbReference type="EMBL" id="SPQ98072.1"/>
    </source>
</evidence>
<evidence type="ECO:0000313" key="4">
    <source>
        <dbReference type="Proteomes" id="UP000290189"/>
    </source>
</evidence>
<dbReference type="GO" id="GO:0045271">
    <property type="term" value="C:respiratory chain complex I"/>
    <property type="evidence" value="ECO:0007669"/>
    <property type="project" value="InterPro"/>
</dbReference>
<organism evidence="1 3">
    <name type="scientific">Plasmodiophora brassicae</name>
    <name type="common">Clubroot disease agent</name>
    <dbReference type="NCBI Taxonomy" id="37360"/>
    <lineage>
        <taxon>Eukaryota</taxon>
        <taxon>Sar</taxon>
        <taxon>Rhizaria</taxon>
        <taxon>Endomyxa</taxon>
        <taxon>Phytomyxea</taxon>
        <taxon>Plasmodiophorida</taxon>
        <taxon>Plasmodiophoridae</taxon>
        <taxon>Plasmodiophora</taxon>
    </lineage>
</organism>
<accession>A0A0G4IRN1</accession>
<dbReference type="EMBL" id="OVEO01000009">
    <property type="protein sequence ID" value="SPQ98072.1"/>
    <property type="molecule type" value="Genomic_DNA"/>
</dbReference>
<proteinExistence type="predicted"/>
<gene>
    <name evidence="1" type="ORF">PBRA_005966</name>
    <name evidence="2" type="ORF">PLBR_LOCUS5287</name>
</gene>
<reference evidence="2 4" key="2">
    <citation type="submission" date="2018-03" db="EMBL/GenBank/DDBJ databases">
        <authorList>
            <person name="Fogelqvist J."/>
        </authorList>
    </citation>
    <scope>NUCLEOTIDE SEQUENCE [LARGE SCALE GENOMIC DNA]</scope>
</reference>
<dbReference type="InterPro" id="IPR044980">
    <property type="entry name" value="NDUFB2_plant/fungi"/>
</dbReference>
<evidence type="ECO:0000313" key="1">
    <source>
        <dbReference type="EMBL" id="CEO97852.1"/>
    </source>
</evidence>
<dbReference type="EMBL" id="CDSF01000081">
    <property type="protein sequence ID" value="CEO97852.1"/>
    <property type="molecule type" value="Genomic_DNA"/>
</dbReference>
<dbReference type="Proteomes" id="UP000039324">
    <property type="component" value="Unassembled WGS sequence"/>
</dbReference>
<evidence type="ECO:0000313" key="3">
    <source>
        <dbReference type="Proteomes" id="UP000039324"/>
    </source>
</evidence>
<dbReference type="PANTHER" id="PTHR36987:SF1">
    <property type="entry name" value="NADH DEHYDROGENASE [UBIQUINONE] 1 BETA SUBCOMPLEX SUBUNIT 2"/>
    <property type="match status" value="1"/>
</dbReference>
<dbReference type="Proteomes" id="UP000290189">
    <property type="component" value="Unassembled WGS sequence"/>
</dbReference>
<name>A0A0G4IRN1_PLABS</name>
<sequence>MLGCRARRLLRTGRRFGSHVSESQRQKEIAEYGIHIPPPDPWKVYLARMMGGTAVFWILYRAKHDGPVVLVLRHPWDH</sequence>
<dbReference type="PANTHER" id="PTHR36987">
    <property type="entry name" value="NADH DEHYDROGENASE [UBIQUINONE] 1 BETA SUBCOMPLEX SUBUNIT 2-LIKE"/>
    <property type="match status" value="1"/>
</dbReference>
<dbReference type="OrthoDB" id="531564at2759"/>
<keyword evidence="3" id="KW-1185">Reference proteome</keyword>
<reference evidence="1 3" key="1">
    <citation type="submission" date="2015-02" db="EMBL/GenBank/DDBJ databases">
        <authorList>
            <person name="Chooi Y.-H."/>
        </authorList>
    </citation>
    <scope>NUCLEOTIDE SEQUENCE [LARGE SCALE GENOMIC DNA]</scope>
    <source>
        <strain evidence="1">E3</strain>
    </source>
</reference>
<protein>
    <submittedName>
        <fullName evidence="1">Uncharacterized protein</fullName>
    </submittedName>
</protein>
<dbReference type="GO" id="GO:0005743">
    <property type="term" value="C:mitochondrial inner membrane"/>
    <property type="evidence" value="ECO:0007669"/>
    <property type="project" value="InterPro"/>
</dbReference>
<keyword evidence="2" id="KW-0496">Mitochondrion</keyword>
<geneLocation type="mitochondrion" evidence="2"/>
<dbReference type="AlphaFoldDB" id="A0A0G4IRN1"/>